<dbReference type="SUPFAM" id="SSF100895">
    <property type="entry name" value="Kazal-type serine protease inhibitors"/>
    <property type="match status" value="8"/>
</dbReference>
<feature type="domain" description="Kazal-like" evidence="5">
    <location>
        <begin position="418"/>
        <end position="471"/>
    </location>
</feature>
<dbReference type="EMBL" id="KI675479">
    <property type="protein sequence ID" value="ETL29458.1"/>
    <property type="molecule type" value="Genomic_DNA"/>
</dbReference>
<feature type="domain" description="Kazal-like" evidence="5">
    <location>
        <begin position="304"/>
        <end position="353"/>
    </location>
</feature>
<dbReference type="PANTHER" id="PTHR10913:SF45">
    <property type="entry name" value="FOLLISTATIN, ISOFORM A-RELATED"/>
    <property type="match status" value="1"/>
</dbReference>
<keyword evidence="4" id="KW-0732">Signal</keyword>
<dbReference type="Pfam" id="PF00050">
    <property type="entry name" value="Kazal_1"/>
    <property type="match status" value="6"/>
</dbReference>
<dbReference type="VEuPathDB" id="FungiDB:PPTG_04341"/>
<dbReference type="PROSITE" id="PS51465">
    <property type="entry name" value="KAZAL_2"/>
    <property type="match status" value="8"/>
</dbReference>
<dbReference type="Pfam" id="PF07648">
    <property type="entry name" value="Kazal_2"/>
    <property type="match status" value="2"/>
</dbReference>
<feature type="domain" description="Kazal-like" evidence="5">
    <location>
        <begin position="203"/>
        <end position="255"/>
    </location>
</feature>
<feature type="domain" description="Kazal-like" evidence="5">
    <location>
        <begin position="150"/>
        <end position="202"/>
    </location>
</feature>
<dbReference type="GO" id="GO:0005576">
    <property type="term" value="C:extracellular region"/>
    <property type="evidence" value="ECO:0007669"/>
    <property type="project" value="TreeGrafter"/>
</dbReference>
<feature type="domain" description="Kazal-like" evidence="5">
    <location>
        <begin position="256"/>
        <end position="303"/>
    </location>
</feature>
<organism evidence="8">
    <name type="scientific">Phytophthora nicotianae</name>
    <name type="common">Potato buckeye rot agent</name>
    <name type="synonym">Phytophthora parasitica</name>
    <dbReference type="NCBI Taxonomy" id="4792"/>
    <lineage>
        <taxon>Eukaryota</taxon>
        <taxon>Sar</taxon>
        <taxon>Stramenopiles</taxon>
        <taxon>Oomycota</taxon>
        <taxon>Peronosporomycetes</taxon>
        <taxon>Peronosporales</taxon>
        <taxon>Peronosporaceae</taxon>
        <taxon>Phytophthora</taxon>
    </lineage>
</organism>
<feature type="domain" description="Kazal-like" evidence="5">
    <location>
        <begin position="354"/>
        <end position="399"/>
    </location>
</feature>
<evidence type="ECO:0000256" key="1">
    <source>
        <dbReference type="ARBA" id="ARBA00022690"/>
    </source>
</evidence>
<keyword evidence="1" id="KW-0646">Protease inhibitor</keyword>
<dbReference type="AlphaFoldDB" id="W2MHY4"/>
<dbReference type="Proteomes" id="UP000053864">
    <property type="component" value="Unassembled WGS sequence"/>
</dbReference>
<evidence type="ECO:0000313" key="8">
    <source>
        <dbReference type="EMBL" id="ETM35920.1"/>
    </source>
</evidence>
<feature type="chain" id="PRO_5010513813" description="Kazal-like domain-containing protein" evidence="4">
    <location>
        <begin position="37"/>
        <end position="478"/>
    </location>
</feature>
<keyword evidence="2" id="KW-0722">Serine protease inhibitor</keyword>
<dbReference type="EMBL" id="KI695402">
    <property type="protein sequence ID" value="ETM35920.1"/>
    <property type="molecule type" value="Genomic_DNA"/>
</dbReference>
<gene>
    <name evidence="8" type="ORF">L914_17278</name>
    <name evidence="6" type="ORF">L915_17486</name>
    <name evidence="7" type="ORF">L916_17379</name>
</gene>
<reference evidence="8" key="3">
    <citation type="submission" date="2013-11" db="EMBL/GenBank/DDBJ databases">
        <title>The Genome Sequence of Phytophthora parasitica IAC_01/95.</title>
        <authorList>
            <consortium name="The Broad Institute Genomics Platform"/>
            <person name="Russ C."/>
            <person name="Tyler B."/>
            <person name="Panabieres F."/>
            <person name="Shan W."/>
            <person name="Tripathy S."/>
            <person name="Grunwald N."/>
            <person name="Machado M."/>
            <person name="Johnson C.S."/>
            <person name="Arredondo F."/>
            <person name="Hong C."/>
            <person name="Coffey M."/>
            <person name="Young S.K."/>
            <person name="Zeng Q."/>
            <person name="Gargeya S."/>
            <person name="Fitzgerald M."/>
            <person name="Abouelleil A."/>
            <person name="Alvarado L."/>
            <person name="Chapman S.B."/>
            <person name="Gainer-Dewar J."/>
            <person name="Goldberg J."/>
            <person name="Griggs A."/>
            <person name="Gujja S."/>
            <person name="Hansen M."/>
            <person name="Howarth C."/>
            <person name="Imamovic A."/>
            <person name="Ireland A."/>
            <person name="Larimer J."/>
            <person name="McCowan C."/>
            <person name="Murphy C."/>
            <person name="Pearson M."/>
            <person name="Poon T.W."/>
            <person name="Priest M."/>
            <person name="Roberts A."/>
            <person name="Saif S."/>
            <person name="Shea T."/>
            <person name="Sykes S."/>
            <person name="Wortman J."/>
            <person name="Nusbaum C."/>
            <person name="Birren B."/>
        </authorList>
    </citation>
    <scope>NUCLEOTIDE SEQUENCE [LARGE SCALE GENOMIC DNA]</scope>
    <source>
        <strain evidence="8">IAC_01/95</strain>
    </source>
</reference>
<dbReference type="InterPro" id="IPR002350">
    <property type="entry name" value="Kazal_dom"/>
</dbReference>
<dbReference type="Proteomes" id="UP000053236">
    <property type="component" value="Unassembled WGS sequence"/>
</dbReference>
<dbReference type="EMBL" id="KI688692">
    <property type="protein sequence ID" value="ETK76020.1"/>
    <property type="molecule type" value="Genomic_DNA"/>
</dbReference>
<sequence length="478" mass="50156">ILHFALSFPSGRPPSSRSRMKLIVCLLLGAVASTNADYEPSGTTVCPSLCTDQFEPVCGSDGVTYSNECYLLLADCENSEKITKAYDGECLTETTPSSTDGNVVCNDECPENFKPVCGSDGVTYSNDCTLEYAQCTSGGAITKVSDGECSTSSPGCSDVCPEILKPVCGSDGVTYPNECFLGIADCESPDEITKAYDGECRSETTPSSCNDVCPENYQPVCGSDGVTYSNDCTLDYAECSSNGAITKVSDGECDSDCPDVCPEILQPVCGSDGVTYPNECFLRLADCETPEKITQAHEGECVDTTSCVDQCPAIYKPVCGSDGVTYSNDCTLEYAQCTSDGAITKASDGECSGCSEVCIELFDPVCGSDGVTYSNSCFLKIANCKDSSITQAHEGACTTEGGYKGNNSTESNQETKGGKESSSCPDVCTLIYAPVCGSDGVTYSNECLLGIASCNHPELHLTKASDGACSPVECKTDY</sequence>
<accession>W2MHY4</accession>
<dbReference type="Gene3D" id="3.30.60.30">
    <property type="match status" value="8"/>
</dbReference>
<evidence type="ECO:0000313" key="6">
    <source>
        <dbReference type="EMBL" id="ETK76020.1"/>
    </source>
</evidence>
<reference evidence="6" key="1">
    <citation type="submission" date="2013-11" db="EMBL/GenBank/DDBJ databases">
        <title>The Genome Sequence of Phytophthora parasitica CJ02B3.</title>
        <authorList>
            <consortium name="The Broad Institute Genomics Platform"/>
            <person name="Russ C."/>
            <person name="Tyler B."/>
            <person name="Panabieres F."/>
            <person name="Shan W."/>
            <person name="Tripathy S."/>
            <person name="Grunwald N."/>
            <person name="Machado M."/>
            <person name="Johnson C.S."/>
            <person name="Arredondo F."/>
            <person name="Hong C."/>
            <person name="Coffey M."/>
            <person name="Young S.K."/>
            <person name="Zeng Q."/>
            <person name="Gargeya S."/>
            <person name="Fitzgerald M."/>
            <person name="Abouelleil A."/>
            <person name="Alvarado L."/>
            <person name="Chapman S.B."/>
            <person name="Gainer-Dewar J."/>
            <person name="Goldberg J."/>
            <person name="Griggs A."/>
            <person name="Gujja S."/>
            <person name="Hansen M."/>
            <person name="Howarth C."/>
            <person name="Imamovic A."/>
            <person name="Ireland A."/>
            <person name="Larimer J."/>
            <person name="McCowan C."/>
            <person name="Murphy C."/>
            <person name="Pearson M."/>
            <person name="Poon T.W."/>
            <person name="Priest M."/>
            <person name="Roberts A."/>
            <person name="Saif S."/>
            <person name="Shea T."/>
            <person name="Sykes S."/>
            <person name="Wortman J."/>
            <person name="Nusbaum C."/>
            <person name="Birren B."/>
        </authorList>
    </citation>
    <scope>NUCLEOTIDE SEQUENCE [LARGE SCALE GENOMIC DNA]</scope>
    <source>
        <strain evidence="6">CJ02B3</strain>
    </source>
</reference>
<dbReference type="PANTHER" id="PTHR10913">
    <property type="entry name" value="FOLLISTATIN-RELATED"/>
    <property type="match status" value="1"/>
</dbReference>
<evidence type="ECO:0000259" key="5">
    <source>
        <dbReference type="PROSITE" id="PS51465"/>
    </source>
</evidence>
<reference evidence="7" key="2">
    <citation type="submission" date="2013-11" db="EMBL/GenBank/DDBJ databases">
        <title>The Genome Sequence of Phytophthora parasitica CJ05E6.</title>
        <authorList>
            <consortium name="The Broad Institute Genomics Platform"/>
            <person name="Russ C."/>
            <person name="Tyler B."/>
            <person name="Panabieres F."/>
            <person name="Shan W."/>
            <person name="Tripathy S."/>
            <person name="Grunwald N."/>
            <person name="Machado M."/>
            <person name="Johnson C.S."/>
            <person name="Arredondo F."/>
            <person name="Hong C."/>
            <person name="Coffey M."/>
            <person name="Young S.K."/>
            <person name="Zeng Q."/>
            <person name="Gargeya S."/>
            <person name="Fitzgerald M."/>
            <person name="Abouelleil A."/>
            <person name="Alvarado L."/>
            <person name="Chapman S.B."/>
            <person name="Gainer-Dewar J."/>
            <person name="Goldberg J."/>
            <person name="Griggs A."/>
            <person name="Gujja S."/>
            <person name="Hansen M."/>
            <person name="Howarth C."/>
            <person name="Imamovic A."/>
            <person name="Ireland A."/>
            <person name="Larimer J."/>
            <person name="McCowan C."/>
            <person name="Murphy C."/>
            <person name="Pearson M."/>
            <person name="Poon T.W."/>
            <person name="Priest M."/>
            <person name="Roberts A."/>
            <person name="Saif S."/>
            <person name="Shea T."/>
            <person name="Sykes S."/>
            <person name="Wortman J."/>
            <person name="Nusbaum C."/>
            <person name="Birren B."/>
        </authorList>
    </citation>
    <scope>NUCLEOTIDE SEQUENCE [LARGE SCALE GENOMIC DNA]</scope>
    <source>
        <strain evidence="7">CJ05E6</strain>
    </source>
</reference>
<dbReference type="CDD" id="cd00104">
    <property type="entry name" value="KAZAL_FS"/>
    <property type="match status" value="8"/>
</dbReference>
<evidence type="ECO:0000256" key="3">
    <source>
        <dbReference type="ARBA" id="ARBA00023157"/>
    </source>
</evidence>
<evidence type="ECO:0000313" key="7">
    <source>
        <dbReference type="EMBL" id="ETL29458.1"/>
    </source>
</evidence>
<feature type="non-terminal residue" evidence="8">
    <location>
        <position position="1"/>
    </location>
</feature>
<evidence type="ECO:0000256" key="4">
    <source>
        <dbReference type="SAM" id="SignalP"/>
    </source>
</evidence>
<feature type="domain" description="Kazal-like" evidence="5">
    <location>
        <begin position="99"/>
        <end position="149"/>
    </location>
</feature>
<keyword evidence="3" id="KW-1015">Disulfide bond</keyword>
<name>W2MHY4_PHYNI</name>
<dbReference type="SMART" id="SM00280">
    <property type="entry name" value="KAZAL"/>
    <property type="match status" value="8"/>
</dbReference>
<evidence type="ECO:0000256" key="2">
    <source>
        <dbReference type="ARBA" id="ARBA00022900"/>
    </source>
</evidence>
<feature type="signal peptide" evidence="4">
    <location>
        <begin position="1"/>
        <end position="36"/>
    </location>
</feature>
<protein>
    <recommendedName>
        <fullName evidence="5">Kazal-like domain-containing protein</fullName>
    </recommendedName>
</protein>
<dbReference type="Proteomes" id="UP000054532">
    <property type="component" value="Unassembled WGS sequence"/>
</dbReference>
<dbReference type="InterPro" id="IPR050653">
    <property type="entry name" value="Prot_Inhib_GrowthFact_Antg"/>
</dbReference>
<proteinExistence type="predicted"/>
<feature type="domain" description="Kazal-like" evidence="5">
    <location>
        <begin position="40"/>
        <end position="92"/>
    </location>
</feature>
<dbReference type="InterPro" id="IPR036058">
    <property type="entry name" value="Kazal_dom_sf"/>
</dbReference>